<dbReference type="AlphaFoldDB" id="A0A7M2YUW8"/>
<feature type="coiled-coil region" evidence="1">
    <location>
        <begin position="48"/>
        <end position="82"/>
    </location>
</feature>
<evidence type="ECO:0000313" key="3">
    <source>
        <dbReference type="Proteomes" id="UP000254134"/>
    </source>
</evidence>
<organism evidence="2 3">
    <name type="scientific">Gaiella occulta</name>
    <dbReference type="NCBI Taxonomy" id="1002870"/>
    <lineage>
        <taxon>Bacteria</taxon>
        <taxon>Bacillati</taxon>
        <taxon>Actinomycetota</taxon>
        <taxon>Thermoleophilia</taxon>
        <taxon>Gaiellales</taxon>
        <taxon>Gaiellaceae</taxon>
        <taxon>Gaiella</taxon>
    </lineage>
</organism>
<evidence type="ECO:0000313" key="2">
    <source>
        <dbReference type="EMBL" id="RDI73805.1"/>
    </source>
</evidence>
<comment type="caution">
    <text evidence="2">The sequence shown here is derived from an EMBL/GenBank/DDBJ whole genome shotgun (WGS) entry which is preliminary data.</text>
</comment>
<name>A0A7M2YUW8_9ACTN</name>
<reference evidence="3" key="2">
    <citation type="journal article" date="2019" name="MicrobiologyOpen">
        <title>High-quality draft genome sequence of Gaiella occulta isolated from a 150 meter deep mineral water borehole and comparison with the genome sequences of other deep-branching lineages of the phylum Actinobacteria.</title>
        <authorList>
            <person name="Severino R."/>
            <person name="Froufe H.J.C."/>
            <person name="Barroso C."/>
            <person name="Albuquerque L."/>
            <person name="Lobo-da-Cunha A."/>
            <person name="da Costa M.S."/>
            <person name="Egas C."/>
        </authorList>
    </citation>
    <scope>NUCLEOTIDE SEQUENCE [LARGE SCALE GENOMIC DNA]</scope>
    <source>
        <strain evidence="3">F2-233</strain>
    </source>
</reference>
<protein>
    <recommendedName>
        <fullName evidence="4">Archaeal/vacuolar-type H+-ATPase subunit H</fullName>
    </recommendedName>
</protein>
<proteinExistence type="predicted"/>
<dbReference type="Proteomes" id="UP000254134">
    <property type="component" value="Unassembled WGS sequence"/>
</dbReference>
<evidence type="ECO:0000256" key="1">
    <source>
        <dbReference type="SAM" id="Coils"/>
    </source>
</evidence>
<dbReference type="RefSeq" id="WP_220150596.1">
    <property type="nucleotide sequence ID" value="NZ_QQZY01000006.1"/>
</dbReference>
<dbReference type="EMBL" id="QQZY01000006">
    <property type="protein sequence ID" value="RDI73805.1"/>
    <property type="molecule type" value="Genomic_DNA"/>
</dbReference>
<keyword evidence="1" id="KW-0175">Coiled coil</keyword>
<accession>A0A7M2YUW8</accession>
<gene>
    <name evidence="2" type="ORF">Gocc_2369</name>
</gene>
<reference evidence="2 3" key="1">
    <citation type="submission" date="2018-07" db="EMBL/GenBank/DDBJ databases">
        <title>High-quality-draft genome sequence of Gaiella occulta.</title>
        <authorList>
            <person name="Severino R."/>
            <person name="Froufe H.J.C."/>
            <person name="Rainey F.A."/>
            <person name="Barroso C."/>
            <person name="Albuquerque L."/>
            <person name="Lobo-Da-Cunha A."/>
            <person name="Da Costa M.S."/>
            <person name="Egas C."/>
        </authorList>
    </citation>
    <scope>NUCLEOTIDE SEQUENCE [LARGE SCALE GENOMIC DNA]</scope>
    <source>
        <strain evidence="2 3">F2-233</strain>
    </source>
</reference>
<keyword evidence="3" id="KW-1185">Reference proteome</keyword>
<evidence type="ECO:0008006" key="4">
    <source>
        <dbReference type="Google" id="ProtNLM"/>
    </source>
</evidence>
<sequence length="170" mass="19598">MDVLVLIDKLDDLVHNAKAVPLTDQVRIDREEIFDILDQMRATIPEEIKQARWIVKERQEMLAEAKRECDRLIGEAREQAVREASQTEIVKIAERQASDIVDDARRQARETRLEMEDWADGILSTLEVNLDKFLVAVRRGRDRLHERSQETVIAGIGPIDPINPDDDSYV</sequence>